<evidence type="ECO:0000256" key="1">
    <source>
        <dbReference type="SAM" id="MobiDB-lite"/>
    </source>
</evidence>
<organism evidence="2 3">
    <name type="scientific">Sediminivirga luteola</name>
    <dbReference type="NCBI Taxonomy" id="1774748"/>
    <lineage>
        <taxon>Bacteria</taxon>
        <taxon>Bacillati</taxon>
        <taxon>Actinomycetota</taxon>
        <taxon>Actinomycetes</taxon>
        <taxon>Micrococcales</taxon>
        <taxon>Brevibacteriaceae</taxon>
        <taxon>Sediminivirga</taxon>
    </lineage>
</organism>
<evidence type="ECO:0008006" key="4">
    <source>
        <dbReference type="Google" id="ProtNLM"/>
    </source>
</evidence>
<protein>
    <recommendedName>
        <fullName evidence="4">Tetratricopeptide repeat protein</fullName>
    </recommendedName>
</protein>
<gene>
    <name evidence="2" type="ORF">GCM10011333_29060</name>
</gene>
<evidence type="ECO:0000313" key="2">
    <source>
        <dbReference type="EMBL" id="GGA24249.1"/>
    </source>
</evidence>
<reference evidence="2" key="2">
    <citation type="submission" date="2020-09" db="EMBL/GenBank/DDBJ databases">
        <authorList>
            <person name="Sun Q."/>
            <person name="Zhou Y."/>
        </authorList>
    </citation>
    <scope>NUCLEOTIDE SEQUENCE</scope>
    <source>
        <strain evidence="2">CGMCC 1.12785</strain>
    </source>
</reference>
<dbReference type="Proteomes" id="UP000616114">
    <property type="component" value="Unassembled WGS sequence"/>
</dbReference>
<dbReference type="Gene3D" id="1.25.40.10">
    <property type="entry name" value="Tetratricopeptide repeat domain"/>
    <property type="match status" value="1"/>
</dbReference>
<sequence length="244" mass="26588">MPEDITGRELSGAVKAELRALSKDNAEHVSRHLAAAGLFMESDPELAFAHAETAVRSAGRVGAVREALGLTAYALERYELAGRELRTHRRITGRDDHLPVIADCERGRGRPEKALELYEESRELQLTPAVRTELTIVAAGAHMDSGDTASARRLLEREDFRQPASPALVRLLSAYADVLEAEGDPDAGRWEELARRTAGAIGTQYGDDVDPNEDIEFLEVEEELQENAEDDDEAAGEAGSGDAR</sequence>
<feature type="region of interest" description="Disordered" evidence="1">
    <location>
        <begin position="223"/>
        <end position="244"/>
    </location>
</feature>
<accession>A0A8J2XLR3</accession>
<dbReference type="SUPFAM" id="SSF48452">
    <property type="entry name" value="TPR-like"/>
    <property type="match status" value="1"/>
</dbReference>
<dbReference type="RefSeq" id="WP_188551629.1">
    <property type="nucleotide sequence ID" value="NZ_BMFY01000015.1"/>
</dbReference>
<evidence type="ECO:0000313" key="3">
    <source>
        <dbReference type="Proteomes" id="UP000616114"/>
    </source>
</evidence>
<proteinExistence type="predicted"/>
<dbReference type="InterPro" id="IPR011990">
    <property type="entry name" value="TPR-like_helical_dom_sf"/>
</dbReference>
<comment type="caution">
    <text evidence="2">The sequence shown here is derived from an EMBL/GenBank/DDBJ whole genome shotgun (WGS) entry which is preliminary data.</text>
</comment>
<feature type="compositionally biased region" description="Acidic residues" evidence="1">
    <location>
        <begin position="223"/>
        <end position="235"/>
    </location>
</feature>
<dbReference type="AlphaFoldDB" id="A0A8J2XLR3"/>
<reference evidence="2" key="1">
    <citation type="journal article" date="2014" name="Int. J. Syst. Evol. Microbiol.">
        <title>Complete genome sequence of Corynebacterium casei LMG S-19264T (=DSM 44701T), isolated from a smear-ripened cheese.</title>
        <authorList>
            <consortium name="US DOE Joint Genome Institute (JGI-PGF)"/>
            <person name="Walter F."/>
            <person name="Albersmeier A."/>
            <person name="Kalinowski J."/>
            <person name="Ruckert C."/>
        </authorList>
    </citation>
    <scope>NUCLEOTIDE SEQUENCE</scope>
    <source>
        <strain evidence="2">CGMCC 1.12785</strain>
    </source>
</reference>
<name>A0A8J2XLR3_9MICO</name>
<keyword evidence="3" id="KW-1185">Reference proteome</keyword>
<dbReference type="EMBL" id="BMFY01000015">
    <property type="protein sequence ID" value="GGA24249.1"/>
    <property type="molecule type" value="Genomic_DNA"/>
</dbReference>